<dbReference type="GO" id="GO:0046872">
    <property type="term" value="F:metal ion binding"/>
    <property type="evidence" value="ECO:0007669"/>
    <property type="project" value="UniProtKB-KW"/>
</dbReference>
<feature type="domain" description="Hemerythrin-like" evidence="4">
    <location>
        <begin position="11"/>
        <end position="127"/>
    </location>
</feature>
<dbReference type="Gene3D" id="1.20.120.50">
    <property type="entry name" value="Hemerythrin-like"/>
    <property type="match status" value="1"/>
</dbReference>
<dbReference type="RefSeq" id="WP_021168892.1">
    <property type="nucleotide sequence ID" value="NZ_CTRP01000005.1"/>
</dbReference>
<dbReference type="PROSITE" id="PS00550">
    <property type="entry name" value="HEMERYTHRINS"/>
    <property type="match status" value="1"/>
</dbReference>
<dbReference type="CDD" id="cd12107">
    <property type="entry name" value="Hemerythrin"/>
    <property type="match status" value="1"/>
</dbReference>
<dbReference type="Proteomes" id="UP000049855">
    <property type="component" value="Unassembled WGS sequence"/>
</dbReference>
<dbReference type="InterPro" id="IPR012827">
    <property type="entry name" value="Hemerythrin_metal-bd"/>
</dbReference>
<keyword evidence="3" id="KW-0408">Iron</keyword>
<name>A0A0U1KWL0_9FIRM</name>
<dbReference type="EMBL" id="CTRP01000005">
    <property type="protein sequence ID" value="CQR71817.1"/>
    <property type="molecule type" value="Genomic_DNA"/>
</dbReference>
<evidence type="ECO:0000256" key="2">
    <source>
        <dbReference type="ARBA" id="ARBA00022723"/>
    </source>
</evidence>
<sequence length="133" mass="15935">MVLWKDEYNVGIPAIDEQHKKLFDIANRISELLANELLVDKYDHIIAVLDELRDYTVEHFAAEEDYMLKHKYRKFLSHKVLHHEFIEKINTVDLNQIDNEQNLYLKEILNYVTEWLISHILQEDKQITGLSEK</sequence>
<dbReference type="Pfam" id="PF01814">
    <property type="entry name" value="Hemerythrin"/>
    <property type="match status" value="1"/>
</dbReference>
<organism evidence="5 6">
    <name type="scientific">Sporomusa ovata</name>
    <dbReference type="NCBI Taxonomy" id="2378"/>
    <lineage>
        <taxon>Bacteria</taxon>
        <taxon>Bacillati</taxon>
        <taxon>Bacillota</taxon>
        <taxon>Negativicutes</taxon>
        <taxon>Selenomonadales</taxon>
        <taxon>Sporomusaceae</taxon>
        <taxon>Sporomusa</taxon>
    </lineage>
</organism>
<dbReference type="PANTHER" id="PTHR37164">
    <property type="entry name" value="BACTERIOHEMERYTHRIN"/>
    <property type="match status" value="1"/>
</dbReference>
<keyword evidence="2" id="KW-0479">Metal-binding</keyword>
<evidence type="ECO:0000259" key="4">
    <source>
        <dbReference type="Pfam" id="PF01814"/>
    </source>
</evidence>
<accession>A0A0U1KWL0</accession>
<dbReference type="SUPFAM" id="SSF47188">
    <property type="entry name" value="Hemerythrin-like"/>
    <property type="match status" value="1"/>
</dbReference>
<dbReference type="AlphaFoldDB" id="A0A0U1KWL0"/>
<reference evidence="6" key="1">
    <citation type="submission" date="2015-03" db="EMBL/GenBank/DDBJ databases">
        <authorList>
            <person name="Nijsse Bart"/>
        </authorList>
    </citation>
    <scope>NUCLEOTIDE SEQUENCE [LARGE SCALE GENOMIC DNA]</scope>
</reference>
<dbReference type="InterPro" id="IPR050669">
    <property type="entry name" value="Hemerythrin"/>
</dbReference>
<dbReference type="InterPro" id="IPR035938">
    <property type="entry name" value="Hemerythrin-like_sf"/>
</dbReference>
<evidence type="ECO:0000313" key="5">
    <source>
        <dbReference type="EMBL" id="CQR71817.1"/>
    </source>
</evidence>
<dbReference type="NCBIfam" id="NF033749">
    <property type="entry name" value="bact_hemeryth"/>
    <property type="match status" value="1"/>
</dbReference>
<dbReference type="InterPro" id="IPR016131">
    <property type="entry name" value="Haemerythrin_Fe_BS"/>
</dbReference>
<evidence type="ECO:0000256" key="3">
    <source>
        <dbReference type="ARBA" id="ARBA00023004"/>
    </source>
</evidence>
<evidence type="ECO:0000256" key="1">
    <source>
        <dbReference type="ARBA" id="ARBA00010587"/>
    </source>
</evidence>
<keyword evidence="6" id="KW-1185">Reference proteome</keyword>
<protein>
    <submittedName>
        <fullName evidence="5">Iron-binding protein, hemerythrin</fullName>
    </submittedName>
</protein>
<comment type="similarity">
    <text evidence="1">Belongs to the hemerythrin family.</text>
</comment>
<dbReference type="InterPro" id="IPR012312">
    <property type="entry name" value="Hemerythrin-like"/>
</dbReference>
<proteinExistence type="inferred from homology"/>
<evidence type="ECO:0000313" key="6">
    <source>
        <dbReference type="Proteomes" id="UP000049855"/>
    </source>
</evidence>
<gene>
    <name evidence="5" type="ORF">SpAn4DRAFT_3683</name>
</gene>
<dbReference type="NCBIfam" id="TIGR02481">
    <property type="entry name" value="hemeryth_dom"/>
    <property type="match status" value="1"/>
</dbReference>
<dbReference type="PANTHER" id="PTHR37164:SF1">
    <property type="entry name" value="BACTERIOHEMERYTHRIN"/>
    <property type="match status" value="1"/>
</dbReference>